<dbReference type="AlphaFoldDB" id="S6FFY9"/>
<organism evidence="1 2">
    <name type="scientific">Lactococcus lactis subsp. lactis A12</name>
    <dbReference type="NCBI Taxonomy" id="1137134"/>
    <lineage>
        <taxon>Bacteria</taxon>
        <taxon>Bacillati</taxon>
        <taxon>Bacillota</taxon>
        <taxon>Bacilli</taxon>
        <taxon>Lactobacillales</taxon>
        <taxon>Streptococcaceae</taxon>
        <taxon>Lactococcus</taxon>
    </lineage>
</organism>
<dbReference type="EMBL" id="CBLU010000006">
    <property type="protein sequence ID" value="CDG04201.1"/>
    <property type="molecule type" value="Genomic_DNA"/>
</dbReference>
<comment type="caution">
    <text evidence="1">The sequence shown here is derived from an EMBL/GenBank/DDBJ whole genome shotgun (WGS) entry which is preliminary data.</text>
</comment>
<gene>
    <name evidence="1" type="ORF">O9U_09965</name>
</gene>
<evidence type="ECO:0000313" key="1">
    <source>
        <dbReference type="EMBL" id="CDG04201.1"/>
    </source>
</evidence>
<proteinExistence type="predicted"/>
<evidence type="ECO:0000313" key="2">
    <source>
        <dbReference type="Proteomes" id="UP000015361"/>
    </source>
</evidence>
<protein>
    <submittedName>
        <fullName evidence="1">Uncharacterized protein</fullName>
    </submittedName>
</protein>
<sequence length="32" mass="3799">MEAQNNSGSDPESYRKKDSLKVDKHFYHFNLI</sequence>
<accession>S6FFY9</accession>
<dbReference type="Proteomes" id="UP000015361">
    <property type="component" value="Unassembled WGS sequence"/>
</dbReference>
<name>S6FFY9_LACLL</name>
<reference evidence="1 2" key="1">
    <citation type="journal article" date="2013" name="Appl. Environ. Microbiol.">
        <title>The Carbohydrate Metabolism Signature of Lactococcus lactis Strain A12 Reveals Its Sourdough Ecosystem Origin.</title>
        <authorList>
            <person name="Passerini D."/>
            <person name="Coddeville M."/>
            <person name="Le Bourgeois P."/>
            <person name="Loubiere P."/>
            <person name="Ritzenthaler P."/>
            <person name="Fontagne-Faucher C."/>
            <person name="Daveran-Mingot M.L."/>
            <person name="Cocaign-Bousquet M."/>
        </authorList>
    </citation>
    <scope>NUCLEOTIDE SEQUENCE [LARGE SCALE GENOMIC DNA]</scope>
    <source>
        <strain evidence="1 2">A12</strain>
    </source>
</reference>